<keyword evidence="8" id="KW-1185">Reference proteome</keyword>
<dbReference type="GO" id="GO:0005576">
    <property type="term" value="C:extracellular region"/>
    <property type="evidence" value="ECO:0007669"/>
    <property type="project" value="UniProtKB-SubCell"/>
</dbReference>
<keyword evidence="3" id="KW-0964">Secreted</keyword>
<gene>
    <name evidence="7" type="ORF">OESDEN_19547</name>
</gene>
<dbReference type="Pfam" id="PF05823">
    <property type="entry name" value="Gp-FAR-1"/>
    <property type="match status" value="1"/>
</dbReference>
<evidence type="ECO:0000313" key="7">
    <source>
        <dbReference type="EMBL" id="KHJ80774.1"/>
    </source>
</evidence>
<evidence type="ECO:0000256" key="6">
    <source>
        <dbReference type="ARBA" id="ARBA00023121"/>
    </source>
</evidence>
<organism evidence="7 8">
    <name type="scientific">Oesophagostomum dentatum</name>
    <name type="common">Nodular worm</name>
    <dbReference type="NCBI Taxonomy" id="61180"/>
    <lineage>
        <taxon>Eukaryota</taxon>
        <taxon>Metazoa</taxon>
        <taxon>Ecdysozoa</taxon>
        <taxon>Nematoda</taxon>
        <taxon>Chromadorea</taxon>
        <taxon>Rhabditida</taxon>
        <taxon>Rhabditina</taxon>
        <taxon>Rhabditomorpha</taxon>
        <taxon>Strongyloidea</taxon>
        <taxon>Strongylidae</taxon>
        <taxon>Oesophagostomum</taxon>
    </lineage>
</organism>
<evidence type="ECO:0000256" key="4">
    <source>
        <dbReference type="ARBA" id="ARBA00022729"/>
    </source>
</evidence>
<evidence type="ECO:0000313" key="8">
    <source>
        <dbReference type="Proteomes" id="UP000053660"/>
    </source>
</evidence>
<reference evidence="7 8" key="1">
    <citation type="submission" date="2014-03" db="EMBL/GenBank/DDBJ databases">
        <title>Draft genome of the hookworm Oesophagostomum dentatum.</title>
        <authorList>
            <person name="Mitreva M."/>
        </authorList>
    </citation>
    <scope>NUCLEOTIDE SEQUENCE [LARGE SCALE GENOMIC DNA]</scope>
    <source>
        <strain evidence="7 8">OD-Hann</strain>
    </source>
</reference>
<name>A0A0B1S756_OESDE</name>
<dbReference type="GO" id="GO:0008289">
    <property type="term" value="F:lipid binding"/>
    <property type="evidence" value="ECO:0007669"/>
    <property type="project" value="UniProtKB-KW"/>
</dbReference>
<protein>
    <submittedName>
        <fullName evidence="7">Uncharacterized protein</fullName>
    </submittedName>
</protein>
<dbReference type="Gene3D" id="1.20.120.1100">
    <property type="match status" value="1"/>
</dbReference>
<evidence type="ECO:0000256" key="3">
    <source>
        <dbReference type="ARBA" id="ARBA00022525"/>
    </source>
</evidence>
<keyword evidence="5" id="KW-0175">Coiled coil</keyword>
<dbReference type="AlphaFoldDB" id="A0A0B1S756"/>
<dbReference type="OrthoDB" id="5786599at2759"/>
<dbReference type="InterPro" id="IPR008632">
    <property type="entry name" value="Gp-FAR-1"/>
</dbReference>
<proteinExistence type="inferred from homology"/>
<sequence length="121" mass="13873">LLLVATVAFPTADVTLTVDKLNEIIEGILKHKDKIPPLMLEQIEKTTQEEKEQLVDFVNKLHKGEITPTAKNAEELVQFIEEKAPLIGKKARILHEDYKKRVEQLTTQAQEFLKKVSARMR</sequence>
<keyword evidence="4" id="KW-0732">Signal</keyword>
<keyword evidence="6" id="KW-0446">Lipid-binding</keyword>
<dbReference type="Proteomes" id="UP000053660">
    <property type="component" value="Unassembled WGS sequence"/>
</dbReference>
<comment type="subcellular location">
    <subcellularLocation>
        <location evidence="1">Secreted</location>
    </subcellularLocation>
</comment>
<comment type="similarity">
    <text evidence="2">Belongs to the fatty-acid and retinol-binding protein (FARBP) family.</text>
</comment>
<evidence type="ECO:0000256" key="2">
    <source>
        <dbReference type="ARBA" id="ARBA00006648"/>
    </source>
</evidence>
<evidence type="ECO:0000256" key="1">
    <source>
        <dbReference type="ARBA" id="ARBA00004613"/>
    </source>
</evidence>
<evidence type="ECO:0000256" key="5">
    <source>
        <dbReference type="ARBA" id="ARBA00023054"/>
    </source>
</evidence>
<dbReference type="EMBL" id="KN599230">
    <property type="protein sequence ID" value="KHJ80774.1"/>
    <property type="molecule type" value="Genomic_DNA"/>
</dbReference>
<feature type="non-terminal residue" evidence="7">
    <location>
        <position position="1"/>
    </location>
</feature>
<accession>A0A0B1S756</accession>